<feature type="active site" evidence="6">
    <location>
        <position position="115"/>
    </location>
</feature>
<dbReference type="PANTHER" id="PTHR32338:SF10">
    <property type="entry name" value="N-ACETYL-GAMMA-GLUTAMYL-PHOSPHATE REDUCTASE, CHLOROPLASTIC-RELATED"/>
    <property type="match status" value="1"/>
</dbReference>
<dbReference type="InterPro" id="IPR036291">
    <property type="entry name" value="NAD(P)-bd_dom_sf"/>
</dbReference>
<evidence type="ECO:0000256" key="1">
    <source>
        <dbReference type="ARBA" id="ARBA00022490"/>
    </source>
</evidence>
<keyword evidence="9" id="KW-1185">Reference proteome</keyword>
<dbReference type="KEGG" id="zpl:ZBT109_2292"/>
<evidence type="ECO:0000256" key="2">
    <source>
        <dbReference type="ARBA" id="ARBA00022571"/>
    </source>
</evidence>
<dbReference type="CDD" id="cd23935">
    <property type="entry name" value="AGPR_2_C"/>
    <property type="match status" value="1"/>
</dbReference>
<dbReference type="Gene3D" id="3.30.360.10">
    <property type="entry name" value="Dihydrodipicolinate Reductase, domain 2"/>
    <property type="match status" value="1"/>
</dbReference>
<evidence type="ECO:0000256" key="3">
    <source>
        <dbReference type="ARBA" id="ARBA00022605"/>
    </source>
</evidence>
<keyword evidence="5 6" id="KW-0560">Oxidoreductase</keyword>
<reference evidence="8 9" key="1">
    <citation type="submission" date="2018-09" db="EMBL/GenBank/DDBJ databases">
        <title>Zymobacter palmae IAM14233 (=T109) whole genome analysis.</title>
        <authorList>
            <person name="Yanase H."/>
        </authorList>
    </citation>
    <scope>NUCLEOTIDE SEQUENCE [LARGE SCALE GENOMIC DNA]</scope>
    <source>
        <strain evidence="8 9">IAM14233</strain>
    </source>
</reference>
<sequence length="315" mass="34357">MTLKVFVDGQAGTTGLRLHDYLSARDDVTLLQIDEAQRKNADERRRLLNEADVAFLCLPDAASREAAALTEMDTCLIDASTAFRTHDDWVYGLPELADSQRDRLKTTQRIAVPGCHASAFILLTRPLRDAGLIPDSYPLSATSLTGYSGGGKQMIADYEASPRDPRLDSPRPYALGLAHKHLPEMRYHGRLAHAPIFQPIVGPFLKGLTVSIPLALETLGVTRQQLHDALSARYANEAFVRVMPLNDDSVLDNGSFDVQACNGTNRVDLFVLGNDERAVLMARLDNLGKGAAGAAIQCMNVRFGLPEDKGLAVYA</sequence>
<evidence type="ECO:0000256" key="4">
    <source>
        <dbReference type="ARBA" id="ARBA00022857"/>
    </source>
</evidence>
<dbReference type="EC" id="1.2.1.38" evidence="6"/>
<proteinExistence type="inferred from homology"/>
<dbReference type="InterPro" id="IPR050085">
    <property type="entry name" value="AGPR"/>
</dbReference>
<dbReference type="InterPro" id="IPR010136">
    <property type="entry name" value="AGPR_type-2"/>
</dbReference>
<dbReference type="SUPFAM" id="SSF51735">
    <property type="entry name" value="NAD(P)-binding Rossmann-fold domains"/>
    <property type="match status" value="1"/>
</dbReference>
<dbReference type="RefSeq" id="WP_027706166.1">
    <property type="nucleotide sequence ID" value="NZ_AP018933.1"/>
</dbReference>
<keyword evidence="2 6" id="KW-0055">Arginine biosynthesis</keyword>
<dbReference type="Pfam" id="PF01118">
    <property type="entry name" value="Semialdhyde_dh"/>
    <property type="match status" value="1"/>
</dbReference>
<evidence type="ECO:0000256" key="6">
    <source>
        <dbReference type="HAMAP-Rule" id="MF_01110"/>
    </source>
</evidence>
<dbReference type="InterPro" id="IPR000534">
    <property type="entry name" value="Semialdehyde_DH_NAD-bd"/>
</dbReference>
<dbReference type="UniPathway" id="UPA00068">
    <property type="reaction ID" value="UER00108"/>
</dbReference>
<keyword evidence="4 6" id="KW-0521">NADP</keyword>
<comment type="function">
    <text evidence="6">Catalyzes the NADPH-dependent reduction of N-acetyl-5-glutamyl phosphate to yield N-acetyl-L-glutamate 5-semialdehyde.</text>
</comment>
<name>A0A348HHC2_9GAMM</name>
<dbReference type="NCBIfam" id="TIGR01851">
    <property type="entry name" value="argC_other"/>
    <property type="match status" value="1"/>
</dbReference>
<dbReference type="CDD" id="cd17896">
    <property type="entry name" value="AGPR_2_N"/>
    <property type="match status" value="1"/>
</dbReference>
<keyword evidence="1 6" id="KW-0963">Cytoplasm</keyword>
<feature type="domain" description="Semialdehyde dehydrogenase NAD-binding" evidence="7">
    <location>
        <begin position="4"/>
        <end position="104"/>
    </location>
</feature>
<dbReference type="Gene3D" id="3.40.50.720">
    <property type="entry name" value="NAD(P)-binding Rossmann-like Domain"/>
    <property type="match status" value="1"/>
</dbReference>
<evidence type="ECO:0000256" key="5">
    <source>
        <dbReference type="ARBA" id="ARBA00023002"/>
    </source>
</evidence>
<comment type="pathway">
    <text evidence="6">Amino-acid biosynthesis; L-arginine biosynthesis; N(2)-acetyl-L-ornithine from L-glutamate: step 3/4.</text>
</comment>
<dbReference type="Proteomes" id="UP000267342">
    <property type="component" value="Chromosome"/>
</dbReference>
<dbReference type="GO" id="GO:0051287">
    <property type="term" value="F:NAD binding"/>
    <property type="evidence" value="ECO:0007669"/>
    <property type="project" value="InterPro"/>
</dbReference>
<evidence type="ECO:0000259" key="7">
    <source>
        <dbReference type="SMART" id="SM00859"/>
    </source>
</evidence>
<dbReference type="GO" id="GO:0006526">
    <property type="term" value="P:L-arginine biosynthetic process"/>
    <property type="evidence" value="ECO:0007669"/>
    <property type="project" value="UniProtKB-UniRule"/>
</dbReference>
<dbReference type="PANTHER" id="PTHR32338">
    <property type="entry name" value="N-ACETYL-GAMMA-GLUTAMYL-PHOSPHATE REDUCTASE, CHLOROPLASTIC-RELATED-RELATED"/>
    <property type="match status" value="1"/>
</dbReference>
<evidence type="ECO:0000313" key="8">
    <source>
        <dbReference type="EMBL" id="BBG31024.1"/>
    </source>
</evidence>
<accession>A0A348HHC2</accession>
<dbReference type="OrthoDB" id="9801289at2"/>
<gene>
    <name evidence="6" type="primary">argC</name>
    <name evidence="8" type="ORF">ZBT109_2292</name>
</gene>
<protein>
    <recommendedName>
        <fullName evidence="6">N-acetyl-gamma-glutamyl-phosphate reductase</fullName>
        <shortName evidence="6">AGPR</shortName>
        <ecNumber evidence="6">1.2.1.38</ecNumber>
    </recommendedName>
    <alternativeName>
        <fullName evidence="6">N-acetyl-glutamate semialdehyde dehydrogenase</fullName>
        <shortName evidence="6">NAGSA dehydrogenase</shortName>
    </alternativeName>
</protein>
<keyword evidence="3 6" id="KW-0028">Amino-acid biosynthesis</keyword>
<dbReference type="HAMAP" id="MF_01110">
    <property type="entry name" value="ArgC_type2"/>
    <property type="match status" value="1"/>
</dbReference>
<dbReference type="SMART" id="SM00859">
    <property type="entry name" value="Semialdhyde_dh"/>
    <property type="match status" value="1"/>
</dbReference>
<evidence type="ECO:0000313" key="9">
    <source>
        <dbReference type="Proteomes" id="UP000267342"/>
    </source>
</evidence>
<dbReference type="InterPro" id="IPR058924">
    <property type="entry name" value="AGPR_dimerisation_dom"/>
</dbReference>
<dbReference type="GO" id="GO:0005737">
    <property type="term" value="C:cytoplasm"/>
    <property type="evidence" value="ECO:0007669"/>
    <property type="project" value="UniProtKB-SubCell"/>
</dbReference>
<dbReference type="Pfam" id="PF22698">
    <property type="entry name" value="Semialdhyde_dhC_1"/>
    <property type="match status" value="1"/>
</dbReference>
<comment type="catalytic activity">
    <reaction evidence="6">
        <text>N-acetyl-L-glutamate 5-semialdehyde + phosphate + NADP(+) = N-acetyl-L-glutamyl 5-phosphate + NADPH + H(+)</text>
        <dbReference type="Rhea" id="RHEA:21588"/>
        <dbReference type="ChEBI" id="CHEBI:15378"/>
        <dbReference type="ChEBI" id="CHEBI:29123"/>
        <dbReference type="ChEBI" id="CHEBI:43474"/>
        <dbReference type="ChEBI" id="CHEBI:57783"/>
        <dbReference type="ChEBI" id="CHEBI:57936"/>
        <dbReference type="ChEBI" id="CHEBI:58349"/>
        <dbReference type="EC" id="1.2.1.38"/>
    </reaction>
</comment>
<organism evidence="8 9">
    <name type="scientific">Zymobacter palmae</name>
    <dbReference type="NCBI Taxonomy" id="33074"/>
    <lineage>
        <taxon>Bacteria</taxon>
        <taxon>Pseudomonadati</taxon>
        <taxon>Pseudomonadota</taxon>
        <taxon>Gammaproteobacteria</taxon>
        <taxon>Oceanospirillales</taxon>
        <taxon>Halomonadaceae</taxon>
        <taxon>Zymobacter group</taxon>
        <taxon>Zymobacter</taxon>
    </lineage>
</organism>
<dbReference type="GO" id="GO:0003942">
    <property type="term" value="F:N-acetyl-gamma-glutamyl-phosphate reductase activity"/>
    <property type="evidence" value="ECO:0007669"/>
    <property type="project" value="UniProtKB-UniRule"/>
</dbReference>
<dbReference type="SUPFAM" id="SSF55347">
    <property type="entry name" value="Glyceraldehyde-3-phosphate dehydrogenase-like, C-terminal domain"/>
    <property type="match status" value="1"/>
</dbReference>
<dbReference type="AlphaFoldDB" id="A0A348HHC2"/>
<comment type="similarity">
    <text evidence="6">Belongs to the NAGSA dehydrogenase family. Type 2 subfamily.</text>
</comment>
<comment type="subcellular location">
    <subcellularLocation>
        <location evidence="6">Cytoplasm</location>
    </subcellularLocation>
</comment>
<dbReference type="STRING" id="1123510.GCA_000620025_01248"/>
<dbReference type="EMBL" id="AP018933">
    <property type="protein sequence ID" value="BBG31024.1"/>
    <property type="molecule type" value="Genomic_DNA"/>
</dbReference>